<dbReference type="GO" id="GO:0003917">
    <property type="term" value="F:DNA topoisomerase type I (single strand cut, ATP-independent) activity"/>
    <property type="evidence" value="ECO:0007669"/>
    <property type="project" value="UniProtKB-EC"/>
</dbReference>
<dbReference type="Proteomes" id="UP000031271">
    <property type="component" value="Chromosome"/>
</dbReference>
<evidence type="ECO:0000259" key="9">
    <source>
        <dbReference type="Pfam" id="PF21338"/>
    </source>
</evidence>
<feature type="region of interest" description="Disordered" evidence="7">
    <location>
        <begin position="1"/>
        <end position="25"/>
    </location>
</feature>
<dbReference type="InterPro" id="IPR014711">
    <property type="entry name" value="TopoI_cat_a-hlx-sub_euk"/>
</dbReference>
<dbReference type="InterPro" id="IPR049331">
    <property type="entry name" value="Top1B_N_bact"/>
</dbReference>
<reference evidence="12" key="1">
    <citation type="submission" date="2014-03" db="EMBL/GenBank/DDBJ databases">
        <title>Complete genome of Pseudomonas balearica DSM 6083T, a sewage water isolate from an enrichment with 2-methylnaphthalene.</title>
        <authorList>
            <person name="Salva-Serra F."/>
            <person name="Jaen-Luchoro D."/>
            <person name="Busquets A."/>
            <person name="Pena A."/>
            <person name="Gomila M."/>
            <person name="Bosch R."/>
            <person name="Nogales B."/>
            <person name="Garcia-Valdes E."/>
            <person name="Lalucat J."/>
            <person name="Bennasar A."/>
        </authorList>
    </citation>
    <scope>NUCLEOTIDE SEQUENCE [LARGE SCALE GENOMIC DNA]</scope>
    <source>
        <strain evidence="12">DSM 6083</strain>
    </source>
</reference>
<evidence type="ECO:0000259" key="8">
    <source>
        <dbReference type="Pfam" id="PF01028"/>
    </source>
</evidence>
<evidence type="ECO:0000313" key="12">
    <source>
        <dbReference type="Proteomes" id="UP000031271"/>
    </source>
</evidence>
<comment type="catalytic activity">
    <reaction evidence="1">
        <text>ATP-independent breakage of single-stranded DNA, followed by passage and rejoining.</text>
        <dbReference type="EC" id="5.6.2.1"/>
    </reaction>
</comment>
<accession>A0A8D3Y0T7</accession>
<dbReference type="SUPFAM" id="SSF55869">
    <property type="entry name" value="DNA topoisomerase I domain"/>
    <property type="match status" value="1"/>
</dbReference>
<comment type="similarity">
    <text evidence="2">Belongs to the type IB topoisomerase family.</text>
</comment>
<dbReference type="InterPro" id="IPR011010">
    <property type="entry name" value="DNA_brk_join_enz"/>
</dbReference>
<evidence type="ECO:0000256" key="1">
    <source>
        <dbReference type="ARBA" id="ARBA00000213"/>
    </source>
</evidence>
<evidence type="ECO:0000313" key="13">
    <source>
        <dbReference type="Proteomes" id="UP000182276"/>
    </source>
</evidence>
<dbReference type="EC" id="5.6.2.1" evidence="3"/>
<evidence type="ECO:0000256" key="3">
    <source>
        <dbReference type="ARBA" id="ARBA00012891"/>
    </source>
</evidence>
<dbReference type="RefSeq" id="WP_043220027.1">
    <property type="nucleotide sequence ID" value="NZ_CP007511.1"/>
</dbReference>
<evidence type="ECO:0000256" key="4">
    <source>
        <dbReference type="ARBA" id="ARBA00023029"/>
    </source>
</evidence>
<evidence type="ECO:0000256" key="7">
    <source>
        <dbReference type="SAM" id="MobiDB-lite"/>
    </source>
</evidence>
<keyword evidence="4" id="KW-0799">Topoisomerase</keyword>
<dbReference type="EMBL" id="FNHO01000003">
    <property type="protein sequence ID" value="SDM25426.1"/>
    <property type="molecule type" value="Genomic_DNA"/>
</dbReference>
<dbReference type="InterPro" id="IPR001631">
    <property type="entry name" value="TopoI"/>
</dbReference>
<feature type="domain" description="DNA topoisomerase I catalytic core eukaryotic-type" evidence="8">
    <location>
        <begin position="114"/>
        <end position="327"/>
    </location>
</feature>
<evidence type="ECO:0000256" key="2">
    <source>
        <dbReference type="ARBA" id="ARBA00006645"/>
    </source>
</evidence>
<evidence type="ECO:0000256" key="6">
    <source>
        <dbReference type="ARBA" id="ARBA00023235"/>
    </source>
</evidence>
<name>A0A8D3Y0T7_9GAMM</name>
<dbReference type="EMBL" id="CP007511">
    <property type="protein sequence ID" value="AJE15225.1"/>
    <property type="molecule type" value="Genomic_DNA"/>
</dbReference>
<dbReference type="Pfam" id="PF01028">
    <property type="entry name" value="Topoisom_I"/>
    <property type="match status" value="1"/>
</dbReference>
<protein>
    <recommendedName>
        <fullName evidence="3">DNA topoisomerase</fullName>
        <ecNumber evidence="3">5.6.2.1</ecNumber>
    </recommendedName>
</protein>
<dbReference type="AlphaFoldDB" id="A0A8D3Y0T7"/>
<dbReference type="Pfam" id="PF21338">
    <property type="entry name" value="Top1B_N_bact"/>
    <property type="match status" value="1"/>
</dbReference>
<dbReference type="KEGG" id="pbm:CL52_09260"/>
<dbReference type="Gene3D" id="3.90.15.10">
    <property type="entry name" value="Topoisomerase I, Chain A, domain 3"/>
    <property type="match status" value="1"/>
</dbReference>
<dbReference type="InterPro" id="IPR013500">
    <property type="entry name" value="TopoI_cat_euk"/>
</dbReference>
<feature type="domain" description="DNA topoisomerase IB N-terminal" evidence="9">
    <location>
        <begin position="54"/>
        <end position="101"/>
    </location>
</feature>
<dbReference type="PROSITE" id="PS52038">
    <property type="entry name" value="TOPO_IB_2"/>
    <property type="match status" value="1"/>
</dbReference>
<evidence type="ECO:0000256" key="5">
    <source>
        <dbReference type="ARBA" id="ARBA00023125"/>
    </source>
</evidence>
<proteinExistence type="inferred from homology"/>
<evidence type="ECO:0000313" key="10">
    <source>
        <dbReference type="EMBL" id="AJE15225.1"/>
    </source>
</evidence>
<reference evidence="11 13" key="2">
    <citation type="submission" date="2016-10" db="EMBL/GenBank/DDBJ databases">
        <authorList>
            <person name="Varghese N."/>
            <person name="Submissions S."/>
        </authorList>
    </citation>
    <scope>NUCLEOTIDE SEQUENCE [LARGE SCALE GENOMIC DNA]</scope>
    <source>
        <strain evidence="11 13">DSM 6083</strain>
    </source>
</reference>
<evidence type="ECO:0000313" key="11">
    <source>
        <dbReference type="EMBL" id="SDM25426.1"/>
    </source>
</evidence>
<keyword evidence="6 10" id="KW-0413">Isomerase</keyword>
<dbReference type="CDD" id="cd00659">
    <property type="entry name" value="Topo_IB_C"/>
    <property type="match status" value="1"/>
</dbReference>
<gene>
    <name evidence="10" type="ORF">CL52_09260</name>
    <name evidence="11" type="ORF">SAMN05660875_103281</name>
</gene>
<dbReference type="GO" id="GO:0003677">
    <property type="term" value="F:DNA binding"/>
    <property type="evidence" value="ECO:0007669"/>
    <property type="project" value="UniProtKB-KW"/>
</dbReference>
<keyword evidence="13" id="KW-1185">Reference proteome</keyword>
<dbReference type="GeneID" id="77260104"/>
<reference evidence="10 12" key="3">
    <citation type="journal article" name="Genome Announc.">
        <title>Complete Genome Sequence of Pseudomonas balearica DSM 6083T.</title>
        <authorList>
            <person name="Bennasar-Figueras A."/>
            <person name="Salva-Serra F."/>
            <person name="Jaen-Luchoro D."/>
            <person name="Segui C."/>
            <person name="Aliaga F."/>
            <person name="Busquets A."/>
            <person name="Gomila M."/>
            <person name="Moore E.R."/>
            <person name="Lalucat J."/>
        </authorList>
    </citation>
    <scope>NUCLEOTIDE SEQUENCE [LARGE SCALE GENOMIC DNA]</scope>
    <source>
        <strain evidence="12">DSM 6083</strain>
        <strain evidence="10">DSM6083</strain>
    </source>
</reference>
<dbReference type="InterPro" id="IPR035447">
    <property type="entry name" value="DNA_topo_I_N_sf"/>
</dbReference>
<dbReference type="SUPFAM" id="SSF56349">
    <property type="entry name" value="DNA breaking-rejoining enzymes"/>
    <property type="match status" value="1"/>
</dbReference>
<dbReference type="PRINTS" id="PR00416">
    <property type="entry name" value="EUTPISMRASEI"/>
</dbReference>
<dbReference type="Gene3D" id="1.10.132.120">
    <property type="match status" value="1"/>
</dbReference>
<organism evidence="10 12">
    <name type="scientific">Stutzerimonas balearica DSM 6083</name>
    <dbReference type="NCBI Taxonomy" id="1123016"/>
    <lineage>
        <taxon>Bacteria</taxon>
        <taxon>Pseudomonadati</taxon>
        <taxon>Pseudomonadota</taxon>
        <taxon>Gammaproteobacteria</taxon>
        <taxon>Pseudomonadales</taxon>
        <taxon>Pseudomonadaceae</taxon>
        <taxon>Stutzerimonas</taxon>
    </lineage>
</organism>
<dbReference type="Proteomes" id="UP000182276">
    <property type="component" value="Unassembled WGS sequence"/>
</dbReference>
<keyword evidence="5" id="KW-0238">DNA-binding</keyword>
<dbReference type="GO" id="GO:0006265">
    <property type="term" value="P:DNA topological change"/>
    <property type="evidence" value="ECO:0007669"/>
    <property type="project" value="InterPro"/>
</dbReference>
<dbReference type="Gene3D" id="3.30.66.10">
    <property type="entry name" value="DNA topoisomerase I domain"/>
    <property type="match status" value="1"/>
</dbReference>
<sequence length="363" mass="41704">MDIQTPPIADGARPVSIDEIDDTDTPLCPDLPPELHYSDDSQPGIRRKLSRGKYIYLAADGKRIRDASEVERINKLAIPPAYRDVWICANPHGHLQATGRDARGRKQYRYHPRWREVRDHGKYQRMLQFGQALPGLRARLERDIGLPGLPREKVMALVIRLLESTLIRVGNARYARDNRSYGLTTLRNRHVSIRGSAIRFSFRGKSGIEHEVTLRDRRLARLMRRCMELPGQHLFQYLDDQGQRHTVSSGDVNDYLRQSTGQSFTAKDYRTWAGSAQALARLRRQPWQPEAQARRTLVEAIREISSLLGNTPAICRQCYVHPEVIEAFLRGELAELRAARRRKWLSAEEVGLIHFLQRYASSA</sequence>